<dbReference type="PRINTS" id="PR00301">
    <property type="entry name" value="HEATSHOCK70"/>
</dbReference>
<dbReference type="Gene3D" id="2.60.34.10">
    <property type="entry name" value="Substrate Binding Domain Of DNAk, Chain A, domain 1"/>
    <property type="match status" value="1"/>
</dbReference>
<dbReference type="PATRIC" id="fig|1666911.3.peg.1782"/>
<keyword evidence="6" id="KW-0143">Chaperone</keyword>
<accession>A0A0P8DKF7</accession>
<dbReference type="FunFam" id="3.30.420.40:FF:000071">
    <property type="entry name" value="Molecular chaperone DnaK"/>
    <property type="match status" value="1"/>
</dbReference>
<dbReference type="PROSITE" id="PS00329">
    <property type="entry name" value="HSP70_2"/>
    <property type="match status" value="1"/>
</dbReference>
<dbReference type="InterPro" id="IPR043129">
    <property type="entry name" value="ATPase_NBD"/>
</dbReference>
<keyword evidence="2" id="KW-0597">Phosphoprotein</keyword>
<dbReference type="Proteomes" id="UP000050465">
    <property type="component" value="Unassembled WGS sequence"/>
</dbReference>
<comment type="caution">
    <text evidence="8">The sequence shown here is derived from an EMBL/GenBank/DDBJ whole genome shotgun (WGS) entry which is preliminary data.</text>
</comment>
<dbReference type="GO" id="GO:0140662">
    <property type="term" value="F:ATP-dependent protein folding chaperone"/>
    <property type="evidence" value="ECO:0007669"/>
    <property type="project" value="InterPro"/>
</dbReference>
<dbReference type="Gene3D" id="3.90.640.10">
    <property type="entry name" value="Actin, Chain A, domain 4"/>
    <property type="match status" value="1"/>
</dbReference>
<sequence length="521" mass="56376">MSKVVGIDLGTTNSLIATLDEGQPWVIPDEDGELLLPSYVGMNEAGKLLVGRSAQRQYAAAPERTVKSIKRQMGTDYRVTLGDSDYSPQEISAILLRSLKQRAEETLEEEITQAVITVPAYFTDAQRQATKEAGEIAGLEVLQILNEPTAAALVFDDRSEITENVLVYDLGGGTFDVSIVEMTGDVTEVLASHGNNRLGGDDFDRQLQRHLADKFRQAHDIETPSDAATQARLLQAAEKAKVALSTNAFTTVREPFLASQGKTALHLETEISRADFESLITPLLKDTIEAIDRALSDAQMETEDIDRVILVGGSTRIPLVQQMVENHLPGISVSSFNPDLCVGLGAALQAGVLSGEAVESILVDVIPHSLGIAAVMETAFGLTPDMFSTIIPRNSVIPTSRSQVYRTSYDRQDIVEIEVYQGENAIARENVPLGSFKIEGLPPKPAGALPIEVHFDFDLNGILTVTATEKGKGQQSSFVVNNAETGRLSSHEVEQSRNAIGSLFDIPAIAFAEEDETAEEE</sequence>
<dbReference type="InterPro" id="IPR018181">
    <property type="entry name" value="Heat_shock_70_CS"/>
</dbReference>
<evidence type="ECO:0000256" key="3">
    <source>
        <dbReference type="ARBA" id="ARBA00022741"/>
    </source>
</evidence>
<evidence type="ECO:0000256" key="1">
    <source>
        <dbReference type="ARBA" id="ARBA00007381"/>
    </source>
</evidence>
<evidence type="ECO:0000256" key="4">
    <source>
        <dbReference type="ARBA" id="ARBA00022840"/>
    </source>
</evidence>
<evidence type="ECO:0000313" key="8">
    <source>
        <dbReference type="EMBL" id="KPQ37366.1"/>
    </source>
</evidence>
<dbReference type="InterPro" id="IPR029047">
    <property type="entry name" value="HSP70_peptide-bd_sf"/>
</dbReference>
<dbReference type="PROSITE" id="PS01036">
    <property type="entry name" value="HSP70_3"/>
    <property type="match status" value="1"/>
</dbReference>
<dbReference type="EMBL" id="LJZR01000002">
    <property type="protein sequence ID" value="KPQ37366.1"/>
    <property type="molecule type" value="Genomic_DNA"/>
</dbReference>
<evidence type="ECO:0000256" key="6">
    <source>
        <dbReference type="ARBA" id="ARBA00023186"/>
    </source>
</evidence>
<proteinExistence type="inferred from homology"/>
<comment type="similarity">
    <text evidence="1 7">Belongs to the heat shock protein 70 family.</text>
</comment>
<dbReference type="SUPFAM" id="SSF53067">
    <property type="entry name" value="Actin-like ATPase domain"/>
    <property type="match status" value="2"/>
</dbReference>
<evidence type="ECO:0000313" key="9">
    <source>
        <dbReference type="Proteomes" id="UP000050465"/>
    </source>
</evidence>
<gene>
    <name evidence="8" type="primary">dnaK-2</name>
    <name evidence="8" type="ORF">HLUCCA11_02700</name>
</gene>
<dbReference type="SUPFAM" id="SSF100920">
    <property type="entry name" value="Heat shock protein 70kD (HSP70), peptide-binding domain"/>
    <property type="match status" value="1"/>
</dbReference>
<name>A0A0P8DKF7_9CYAN</name>
<protein>
    <submittedName>
        <fullName evidence="8">Molecular chaperone DnaK</fullName>
    </submittedName>
</protein>
<evidence type="ECO:0000256" key="2">
    <source>
        <dbReference type="ARBA" id="ARBA00022553"/>
    </source>
</evidence>
<dbReference type="PANTHER" id="PTHR19375">
    <property type="entry name" value="HEAT SHOCK PROTEIN 70KDA"/>
    <property type="match status" value="1"/>
</dbReference>
<evidence type="ECO:0000256" key="7">
    <source>
        <dbReference type="RuleBase" id="RU003322"/>
    </source>
</evidence>
<dbReference type="GO" id="GO:0005524">
    <property type="term" value="F:ATP binding"/>
    <property type="evidence" value="ECO:0007669"/>
    <property type="project" value="UniProtKB-KW"/>
</dbReference>
<dbReference type="InterPro" id="IPR013126">
    <property type="entry name" value="Hsp_70_fam"/>
</dbReference>
<dbReference type="Pfam" id="PF00012">
    <property type="entry name" value="HSP70"/>
    <property type="match status" value="2"/>
</dbReference>
<keyword evidence="3 7" id="KW-0547">Nucleotide-binding</keyword>
<dbReference type="PROSITE" id="PS00297">
    <property type="entry name" value="HSP70_1"/>
    <property type="match status" value="1"/>
</dbReference>
<keyword evidence="4 7" id="KW-0067">ATP-binding</keyword>
<reference evidence="8 9" key="1">
    <citation type="submission" date="2015-09" db="EMBL/GenBank/DDBJ databases">
        <title>Identification and resolution of microdiversity through metagenomic sequencing of parallel consortia.</title>
        <authorList>
            <person name="Nelson W.C."/>
            <person name="Romine M.F."/>
            <person name="Lindemann S.R."/>
        </authorList>
    </citation>
    <scope>NUCLEOTIDE SEQUENCE [LARGE SCALE GENOMIC DNA]</scope>
    <source>
        <strain evidence="8">Ana</strain>
    </source>
</reference>
<evidence type="ECO:0000256" key="5">
    <source>
        <dbReference type="ARBA" id="ARBA00023016"/>
    </source>
</evidence>
<dbReference type="STRING" id="1666911.HLUCCA11_02700"/>
<dbReference type="AlphaFoldDB" id="A0A0P8DKF7"/>
<dbReference type="FunFam" id="3.90.640.10:FF:000003">
    <property type="entry name" value="Molecular chaperone DnaK"/>
    <property type="match status" value="1"/>
</dbReference>
<keyword evidence="5" id="KW-0346">Stress response</keyword>
<dbReference type="Gene3D" id="3.30.420.40">
    <property type="match status" value="2"/>
</dbReference>
<organism evidence="8 9">
    <name type="scientific">Phormidesmis priestleyi Ana</name>
    <dbReference type="NCBI Taxonomy" id="1666911"/>
    <lineage>
        <taxon>Bacteria</taxon>
        <taxon>Bacillati</taxon>
        <taxon>Cyanobacteriota</taxon>
        <taxon>Cyanophyceae</taxon>
        <taxon>Leptolyngbyales</taxon>
        <taxon>Leptolyngbyaceae</taxon>
        <taxon>Phormidesmis</taxon>
    </lineage>
</organism>